<feature type="region of interest" description="Disordered" evidence="2">
    <location>
        <begin position="124"/>
        <end position="148"/>
    </location>
</feature>
<dbReference type="EMBL" id="LS483250">
    <property type="protein sequence ID" value="SQD77563.1"/>
    <property type="molecule type" value="Genomic_DNA"/>
</dbReference>
<dbReference type="KEGG" id="mya:MORIYA_1085"/>
<evidence type="ECO:0000313" key="4">
    <source>
        <dbReference type="Proteomes" id="UP000250163"/>
    </source>
</evidence>
<name>A0A330LLJ8_9GAMM</name>
<gene>
    <name evidence="3" type="ORF">MORIYA_1085</name>
</gene>
<dbReference type="AlphaFoldDB" id="A0A330LLJ8"/>
<dbReference type="Proteomes" id="UP000250163">
    <property type="component" value="Chromosome MORIYA"/>
</dbReference>
<dbReference type="Pfam" id="PF04519">
    <property type="entry name" value="Bactofilin"/>
    <property type="match status" value="1"/>
</dbReference>
<accession>A0A330LLJ8</accession>
<comment type="similarity">
    <text evidence="1">Belongs to the bactofilin family.</text>
</comment>
<reference evidence="4" key="1">
    <citation type="submission" date="2018-05" db="EMBL/GenBank/DDBJ databases">
        <authorList>
            <person name="Cea G.-C."/>
            <person name="William W."/>
        </authorList>
    </citation>
    <scope>NUCLEOTIDE SEQUENCE [LARGE SCALE GENOMIC DNA]</scope>
    <source>
        <strain evidence="4">DB21MT 5</strain>
    </source>
</reference>
<sequence length="148" mass="15493">MFSKSSNKNTTVKETSSMKSTKSVPSIIGAGVKIIGDITSSGEIQLDGVVEGDIKAATLIIGEQGTVKGVIIADSIVVMGTVSGQLRAHSIRLEKSAKVKGELFHETISIEIGAHIEGTMTHKENPLQDNKTKNVSSITSKATGEKSA</sequence>
<dbReference type="InterPro" id="IPR007607">
    <property type="entry name" value="BacA/B"/>
</dbReference>
<evidence type="ECO:0008006" key="5">
    <source>
        <dbReference type="Google" id="ProtNLM"/>
    </source>
</evidence>
<organism evidence="3 4">
    <name type="scientific">Moritella yayanosii</name>
    <dbReference type="NCBI Taxonomy" id="69539"/>
    <lineage>
        <taxon>Bacteria</taxon>
        <taxon>Pseudomonadati</taxon>
        <taxon>Pseudomonadota</taxon>
        <taxon>Gammaproteobacteria</taxon>
        <taxon>Alteromonadales</taxon>
        <taxon>Moritellaceae</taxon>
        <taxon>Moritella</taxon>
    </lineage>
</organism>
<dbReference type="RefSeq" id="WP_162629227.1">
    <property type="nucleotide sequence ID" value="NZ_LS483250.1"/>
</dbReference>
<evidence type="ECO:0000256" key="1">
    <source>
        <dbReference type="ARBA" id="ARBA00044755"/>
    </source>
</evidence>
<proteinExistence type="inferred from homology"/>
<dbReference type="PANTHER" id="PTHR35024">
    <property type="entry name" value="HYPOTHETICAL CYTOSOLIC PROTEIN"/>
    <property type="match status" value="1"/>
</dbReference>
<protein>
    <recommendedName>
        <fullName evidence="5">Cell shape determination protein CcmA</fullName>
    </recommendedName>
</protein>
<evidence type="ECO:0000313" key="3">
    <source>
        <dbReference type="EMBL" id="SQD77563.1"/>
    </source>
</evidence>
<feature type="compositionally biased region" description="Polar residues" evidence="2">
    <location>
        <begin position="133"/>
        <end position="142"/>
    </location>
</feature>
<evidence type="ECO:0000256" key="2">
    <source>
        <dbReference type="SAM" id="MobiDB-lite"/>
    </source>
</evidence>
<keyword evidence="4" id="KW-1185">Reference proteome</keyword>
<dbReference type="PANTHER" id="PTHR35024:SF4">
    <property type="entry name" value="POLYMER-FORMING CYTOSKELETAL PROTEIN"/>
    <property type="match status" value="1"/>
</dbReference>